<keyword evidence="8" id="KW-1185">Reference proteome</keyword>
<comment type="similarity">
    <text evidence="2">Belongs to the zinc-containing alcohol dehydrogenase family.</text>
</comment>
<dbReference type="InterPro" id="IPR020843">
    <property type="entry name" value="ER"/>
</dbReference>
<dbReference type="RefSeq" id="XP_013287409.1">
    <property type="nucleotide sequence ID" value="XM_013431955.1"/>
</dbReference>
<dbReference type="SMART" id="SM00829">
    <property type="entry name" value="PKS_ER"/>
    <property type="match status" value="1"/>
</dbReference>
<dbReference type="InterPro" id="IPR013154">
    <property type="entry name" value="ADH-like_N"/>
</dbReference>
<proteinExistence type="inferred from homology"/>
<evidence type="ECO:0000256" key="2">
    <source>
        <dbReference type="ARBA" id="ARBA00008072"/>
    </source>
</evidence>
<dbReference type="InterPro" id="IPR013149">
    <property type="entry name" value="ADH-like_C"/>
</dbReference>
<feature type="domain" description="Enoyl reductase (ER)" evidence="6">
    <location>
        <begin position="8"/>
        <end position="345"/>
    </location>
</feature>
<dbReference type="EMBL" id="KN846970">
    <property type="protein sequence ID" value="KIW83601.1"/>
    <property type="molecule type" value="Genomic_DNA"/>
</dbReference>
<dbReference type="InterPro" id="IPR036291">
    <property type="entry name" value="NAD(P)-bd_dom_sf"/>
</dbReference>
<dbReference type="GeneID" id="25302337"/>
<dbReference type="OrthoDB" id="3941538at2759"/>
<dbReference type="Pfam" id="PF08240">
    <property type="entry name" value="ADH_N"/>
    <property type="match status" value="1"/>
</dbReference>
<name>A0A0D2E0N9_9EURO</name>
<evidence type="ECO:0000259" key="6">
    <source>
        <dbReference type="SMART" id="SM00829"/>
    </source>
</evidence>
<dbReference type="GO" id="GO:0000721">
    <property type="term" value="F:(R,R)-butanediol dehydrogenase activity"/>
    <property type="evidence" value="ECO:0007669"/>
    <property type="project" value="TreeGrafter"/>
</dbReference>
<evidence type="ECO:0000256" key="1">
    <source>
        <dbReference type="ARBA" id="ARBA00001947"/>
    </source>
</evidence>
<dbReference type="HOGENOM" id="CLU_026673_11_0_1"/>
<evidence type="ECO:0000256" key="4">
    <source>
        <dbReference type="ARBA" id="ARBA00022833"/>
    </source>
</evidence>
<sequence length="349" mass="36867">MKAARLYGAKDVRVEEVSDLPLSGPNAVVEVEWCGICGSDLHFYLGGGVSGVELQDKCIMGHEICGRVVYAPPGSPVEQGQAVMVDPRIYCTSCSNCTKSRTNGCNVLRGLGVIGSSGGLSERVLVRPSMLYALPDSVDLSTAALIEPLAVAMHGVKLSGILQGDRDAATALILGGGPVGIGVVQVLRAFGVTKILVSEPSTARREYVQRFGVTAFDPLAVDVKTESLAATGQRGVDVVFDCAGAAAALKDGLGSLCFGGRYVNLALWETEIPLSLTELTRREIHLVGSCAYDDSDFKETVDALIEGKFTDLSSMVTARIPLDDIVTKGLNALLEEGEKHIKIMVNPKL</sequence>
<evidence type="ECO:0000313" key="7">
    <source>
        <dbReference type="EMBL" id="KIW83601.1"/>
    </source>
</evidence>
<gene>
    <name evidence="7" type="ORF">Z517_02847</name>
</gene>
<dbReference type="VEuPathDB" id="FungiDB:Z517_02847"/>
<evidence type="ECO:0000256" key="5">
    <source>
        <dbReference type="ARBA" id="ARBA00023002"/>
    </source>
</evidence>
<organism evidence="7 8">
    <name type="scientific">Fonsecaea pedrosoi CBS 271.37</name>
    <dbReference type="NCBI Taxonomy" id="1442368"/>
    <lineage>
        <taxon>Eukaryota</taxon>
        <taxon>Fungi</taxon>
        <taxon>Dikarya</taxon>
        <taxon>Ascomycota</taxon>
        <taxon>Pezizomycotina</taxon>
        <taxon>Eurotiomycetes</taxon>
        <taxon>Chaetothyriomycetidae</taxon>
        <taxon>Chaetothyriales</taxon>
        <taxon>Herpotrichiellaceae</taxon>
        <taxon>Fonsecaea</taxon>
    </lineage>
</organism>
<dbReference type="AlphaFoldDB" id="A0A0D2E0N9"/>
<dbReference type="SUPFAM" id="SSF51735">
    <property type="entry name" value="NAD(P)-binding Rossmann-fold domains"/>
    <property type="match status" value="1"/>
</dbReference>
<keyword evidence="3" id="KW-0479">Metal-binding</keyword>
<keyword evidence="4" id="KW-0862">Zinc</keyword>
<dbReference type="InterPro" id="IPR011032">
    <property type="entry name" value="GroES-like_sf"/>
</dbReference>
<dbReference type="PANTHER" id="PTHR43161">
    <property type="entry name" value="SORBITOL DEHYDROGENASE"/>
    <property type="match status" value="1"/>
</dbReference>
<evidence type="ECO:0000256" key="3">
    <source>
        <dbReference type="ARBA" id="ARBA00022723"/>
    </source>
</evidence>
<dbReference type="SUPFAM" id="SSF50129">
    <property type="entry name" value="GroES-like"/>
    <property type="match status" value="1"/>
</dbReference>
<protein>
    <submittedName>
        <fullName evidence="7">Chlorophyll synthesis pathway protein BchC</fullName>
    </submittedName>
</protein>
<dbReference type="PANTHER" id="PTHR43161:SF23">
    <property type="entry name" value="(R,R)-BUTANEDIOL DEHYDROGENASE-RELATED"/>
    <property type="match status" value="1"/>
</dbReference>
<dbReference type="GO" id="GO:0034079">
    <property type="term" value="P:butanediol biosynthetic process"/>
    <property type="evidence" value="ECO:0007669"/>
    <property type="project" value="TreeGrafter"/>
</dbReference>
<dbReference type="Gene3D" id="3.40.50.720">
    <property type="entry name" value="NAD(P)-binding Rossmann-like Domain"/>
    <property type="match status" value="1"/>
</dbReference>
<dbReference type="Proteomes" id="UP000053029">
    <property type="component" value="Unassembled WGS sequence"/>
</dbReference>
<dbReference type="STRING" id="1442368.A0A0D2E0N9"/>
<keyword evidence="5" id="KW-0560">Oxidoreductase</keyword>
<evidence type="ECO:0000313" key="8">
    <source>
        <dbReference type="Proteomes" id="UP000053029"/>
    </source>
</evidence>
<dbReference type="GO" id="GO:0005737">
    <property type="term" value="C:cytoplasm"/>
    <property type="evidence" value="ECO:0007669"/>
    <property type="project" value="TreeGrafter"/>
</dbReference>
<dbReference type="GO" id="GO:0046872">
    <property type="term" value="F:metal ion binding"/>
    <property type="evidence" value="ECO:0007669"/>
    <property type="project" value="UniProtKB-KW"/>
</dbReference>
<dbReference type="Gene3D" id="3.90.180.10">
    <property type="entry name" value="Medium-chain alcohol dehydrogenases, catalytic domain"/>
    <property type="match status" value="1"/>
</dbReference>
<dbReference type="Pfam" id="PF00107">
    <property type="entry name" value="ADH_zinc_N"/>
    <property type="match status" value="1"/>
</dbReference>
<reference evidence="7 8" key="1">
    <citation type="submission" date="2015-01" db="EMBL/GenBank/DDBJ databases">
        <title>The Genome Sequence of Fonsecaea pedrosoi CBS 271.37.</title>
        <authorList>
            <consortium name="The Broad Institute Genomics Platform"/>
            <person name="Cuomo C."/>
            <person name="de Hoog S."/>
            <person name="Gorbushina A."/>
            <person name="Stielow B."/>
            <person name="Teixiera M."/>
            <person name="Abouelleil A."/>
            <person name="Chapman S.B."/>
            <person name="Priest M."/>
            <person name="Young S.K."/>
            <person name="Wortman J."/>
            <person name="Nusbaum C."/>
            <person name="Birren B."/>
        </authorList>
    </citation>
    <scope>NUCLEOTIDE SEQUENCE [LARGE SCALE GENOMIC DNA]</scope>
    <source>
        <strain evidence="7 8">CBS 271.37</strain>
    </source>
</reference>
<accession>A0A0D2E0N9</accession>
<comment type="cofactor">
    <cofactor evidence="1">
        <name>Zn(2+)</name>
        <dbReference type="ChEBI" id="CHEBI:29105"/>
    </cofactor>
</comment>